<sequence length="87" mass="10776">MGIEKSRTNWMNNGYLYIIEKYEKNDYTGKFEIWRRGFINYFAYCDKLKRLAWYSRENTKKINDDAYYIRDDKGNYTGRIIRVKQFN</sequence>
<evidence type="ECO:0000313" key="1">
    <source>
        <dbReference type="EMBL" id="PWT43121.1"/>
    </source>
</evidence>
<name>A0A855XQ93_LIMRT</name>
<proteinExistence type="predicted"/>
<organism evidence="1 2">
    <name type="scientific">Limosilactobacillus reuteri</name>
    <name type="common">Lactobacillus reuteri</name>
    <dbReference type="NCBI Taxonomy" id="1598"/>
    <lineage>
        <taxon>Bacteria</taxon>
        <taxon>Bacillati</taxon>
        <taxon>Bacillota</taxon>
        <taxon>Bacilli</taxon>
        <taxon>Lactobacillales</taxon>
        <taxon>Lactobacillaceae</taxon>
        <taxon>Limosilactobacillus</taxon>
    </lineage>
</organism>
<dbReference type="Proteomes" id="UP000245980">
    <property type="component" value="Unassembled WGS sequence"/>
</dbReference>
<dbReference type="EMBL" id="QGHT01000004">
    <property type="protein sequence ID" value="PWT43121.1"/>
    <property type="molecule type" value="Genomic_DNA"/>
</dbReference>
<reference evidence="1 2" key="1">
    <citation type="journal article" date="2018" name="Front. Microbiol.">
        <title>Comparative Genomics of the Herbivore Gut Symbiont Lactobacillus reuteri Reveals Genetic Diversity and Lifestyle Adaptation.</title>
        <authorList>
            <person name="Zhao J."/>
        </authorList>
    </citation>
    <scope>NUCLEOTIDE SEQUENCE [LARGE SCALE GENOMIC DNA]</scope>
    <source>
        <strain evidence="1 2">LR10</strain>
    </source>
</reference>
<gene>
    <name evidence="1" type="ORF">DKZ22_01885</name>
</gene>
<dbReference type="RefSeq" id="WP_003665995.1">
    <property type="nucleotide sequence ID" value="NZ_JAJGVW010000133.1"/>
</dbReference>
<protein>
    <submittedName>
        <fullName evidence="1">Uncharacterized protein</fullName>
    </submittedName>
</protein>
<dbReference type="AlphaFoldDB" id="A0A855XQ93"/>
<evidence type="ECO:0000313" key="2">
    <source>
        <dbReference type="Proteomes" id="UP000245980"/>
    </source>
</evidence>
<comment type="caution">
    <text evidence="1">The sequence shown here is derived from an EMBL/GenBank/DDBJ whole genome shotgun (WGS) entry which is preliminary data.</text>
</comment>
<accession>A0A855XQ93</accession>